<keyword evidence="1" id="KW-0732">Signal</keyword>
<name>A0A4Y9EPP1_9SPHN</name>
<protein>
    <submittedName>
        <fullName evidence="2">DUF4136 domain-containing protein</fullName>
    </submittedName>
</protein>
<comment type="caution">
    <text evidence="2">The sequence shown here is derived from an EMBL/GenBank/DDBJ whole genome shotgun (WGS) entry which is preliminary data.</text>
</comment>
<feature type="chain" id="PRO_5021237335" evidence="1">
    <location>
        <begin position="32"/>
        <end position="205"/>
    </location>
</feature>
<reference evidence="2 3" key="1">
    <citation type="submission" date="2019-02" db="EMBL/GenBank/DDBJ databases">
        <title>Polymorphobacter sp. isolated from the lake at the Tibet of China.</title>
        <authorList>
            <person name="Li A."/>
        </authorList>
    </citation>
    <scope>NUCLEOTIDE SEQUENCE [LARGE SCALE GENOMIC DNA]</scope>
    <source>
        <strain evidence="2 3">DJ1R-1</strain>
    </source>
</reference>
<evidence type="ECO:0000313" key="2">
    <source>
        <dbReference type="EMBL" id="TFU03594.1"/>
    </source>
</evidence>
<proteinExistence type="predicted"/>
<sequence>MTITKSANRRALLVAPLAALMLLSACRSGPADIEVTRFHMGQPVTRGSIVVEANDPALATTVEFRTFQAVVIEELARIGFGAPVGGAPSEFVATMAYTQTTQSSRAAPANTQVGFGFTGSGTAAPSTGAAVAVPVGRRDNLVAVNTLSMQIKRRANMTPIWEGRASVTETAGTDAASMSATIRPLSAALLKDFPGTSGTTVRVPQ</sequence>
<evidence type="ECO:0000256" key="1">
    <source>
        <dbReference type="SAM" id="SignalP"/>
    </source>
</evidence>
<organism evidence="2 3">
    <name type="scientific">Glacieibacterium arshaanense</name>
    <dbReference type="NCBI Taxonomy" id="2511025"/>
    <lineage>
        <taxon>Bacteria</taxon>
        <taxon>Pseudomonadati</taxon>
        <taxon>Pseudomonadota</taxon>
        <taxon>Alphaproteobacteria</taxon>
        <taxon>Sphingomonadales</taxon>
        <taxon>Sphingosinicellaceae</taxon>
        <taxon>Glacieibacterium</taxon>
    </lineage>
</organism>
<dbReference type="RefSeq" id="WP_135246186.1">
    <property type="nucleotide sequence ID" value="NZ_SIHO01000002.1"/>
</dbReference>
<keyword evidence="3" id="KW-1185">Reference proteome</keyword>
<dbReference type="EMBL" id="SIHO01000002">
    <property type="protein sequence ID" value="TFU03594.1"/>
    <property type="molecule type" value="Genomic_DNA"/>
</dbReference>
<feature type="signal peptide" evidence="1">
    <location>
        <begin position="1"/>
        <end position="31"/>
    </location>
</feature>
<gene>
    <name evidence="2" type="ORF">EUV02_10575</name>
</gene>
<dbReference type="PROSITE" id="PS51257">
    <property type="entry name" value="PROKAR_LIPOPROTEIN"/>
    <property type="match status" value="1"/>
</dbReference>
<dbReference type="Proteomes" id="UP000297737">
    <property type="component" value="Unassembled WGS sequence"/>
</dbReference>
<accession>A0A4Y9EPP1</accession>
<dbReference type="OrthoDB" id="7428103at2"/>
<evidence type="ECO:0000313" key="3">
    <source>
        <dbReference type="Proteomes" id="UP000297737"/>
    </source>
</evidence>
<dbReference type="AlphaFoldDB" id="A0A4Y9EPP1"/>